<proteinExistence type="inferred from homology"/>
<dbReference type="AlphaFoldDB" id="A0A6N8IXA3"/>
<dbReference type="CDD" id="cd05233">
    <property type="entry name" value="SDR_c"/>
    <property type="match status" value="1"/>
</dbReference>
<dbReference type="Gene3D" id="3.40.50.720">
    <property type="entry name" value="NAD(P)-binding Rossmann-like Domain"/>
    <property type="match status" value="1"/>
</dbReference>
<dbReference type="SUPFAM" id="SSF51735">
    <property type="entry name" value="NAD(P)-binding Rossmann-fold domains"/>
    <property type="match status" value="1"/>
</dbReference>
<dbReference type="PRINTS" id="PR00080">
    <property type="entry name" value="SDRFAMILY"/>
</dbReference>
<dbReference type="SMART" id="SM00822">
    <property type="entry name" value="PKS_KR"/>
    <property type="match status" value="1"/>
</dbReference>
<dbReference type="InterPro" id="IPR020904">
    <property type="entry name" value="Sc_DH/Rdtase_CS"/>
</dbReference>
<comment type="similarity">
    <text evidence="1 3">Belongs to the short-chain dehydrogenases/reductases (SDR) family.</text>
</comment>
<evidence type="ECO:0000256" key="2">
    <source>
        <dbReference type="ARBA" id="ARBA00023002"/>
    </source>
</evidence>
<dbReference type="NCBIfam" id="NF006073">
    <property type="entry name" value="PRK08219.1"/>
    <property type="match status" value="1"/>
</dbReference>
<evidence type="ECO:0000256" key="1">
    <source>
        <dbReference type="ARBA" id="ARBA00006484"/>
    </source>
</evidence>
<name>A0A6N8IXA3_9BURK</name>
<gene>
    <name evidence="5" type="ORF">GON04_17180</name>
</gene>
<keyword evidence="6" id="KW-1185">Reference proteome</keyword>
<reference evidence="5 6" key="1">
    <citation type="submission" date="2019-12" db="EMBL/GenBank/DDBJ databases">
        <authorList>
            <person name="Huq M.A."/>
        </authorList>
    </citation>
    <scope>NUCLEOTIDE SEQUENCE [LARGE SCALE GENOMIC DNA]</scope>
    <source>
        <strain evidence="5 6">MAH-25</strain>
    </source>
</reference>
<evidence type="ECO:0000259" key="4">
    <source>
        <dbReference type="SMART" id="SM00822"/>
    </source>
</evidence>
<organism evidence="5 6">
    <name type="scientific">Ramlibacter pinisoli</name>
    <dbReference type="NCBI Taxonomy" id="2682844"/>
    <lineage>
        <taxon>Bacteria</taxon>
        <taxon>Pseudomonadati</taxon>
        <taxon>Pseudomonadota</taxon>
        <taxon>Betaproteobacteria</taxon>
        <taxon>Burkholderiales</taxon>
        <taxon>Comamonadaceae</taxon>
        <taxon>Ramlibacter</taxon>
    </lineage>
</organism>
<dbReference type="Pfam" id="PF00106">
    <property type="entry name" value="adh_short"/>
    <property type="match status" value="1"/>
</dbReference>
<dbReference type="InterPro" id="IPR036291">
    <property type="entry name" value="NAD(P)-bd_dom_sf"/>
</dbReference>
<dbReference type="InterPro" id="IPR057326">
    <property type="entry name" value="KR_dom"/>
</dbReference>
<dbReference type="Proteomes" id="UP000469385">
    <property type="component" value="Unassembled WGS sequence"/>
</dbReference>
<evidence type="ECO:0000313" key="5">
    <source>
        <dbReference type="EMBL" id="MVQ31195.1"/>
    </source>
</evidence>
<dbReference type="GO" id="GO:0016020">
    <property type="term" value="C:membrane"/>
    <property type="evidence" value="ECO:0007669"/>
    <property type="project" value="TreeGrafter"/>
</dbReference>
<dbReference type="RefSeq" id="WP_157399274.1">
    <property type="nucleotide sequence ID" value="NZ_WSEL01000009.1"/>
</dbReference>
<evidence type="ECO:0000313" key="6">
    <source>
        <dbReference type="Proteomes" id="UP000469385"/>
    </source>
</evidence>
<dbReference type="InterPro" id="IPR002347">
    <property type="entry name" value="SDR_fam"/>
</dbReference>
<dbReference type="PROSITE" id="PS00061">
    <property type="entry name" value="ADH_SHORT"/>
    <property type="match status" value="1"/>
</dbReference>
<evidence type="ECO:0000256" key="3">
    <source>
        <dbReference type="RuleBase" id="RU000363"/>
    </source>
</evidence>
<keyword evidence="2" id="KW-0560">Oxidoreductase</keyword>
<dbReference type="PANTHER" id="PTHR44196:SF1">
    <property type="entry name" value="DEHYDROGENASE_REDUCTASE SDR FAMILY MEMBER 7B"/>
    <property type="match status" value="1"/>
</dbReference>
<dbReference type="EMBL" id="WSEL01000009">
    <property type="protein sequence ID" value="MVQ31195.1"/>
    <property type="molecule type" value="Genomic_DNA"/>
</dbReference>
<protein>
    <submittedName>
        <fullName evidence="5">SDR family oxidoreductase</fullName>
    </submittedName>
</protein>
<dbReference type="PANTHER" id="PTHR44196">
    <property type="entry name" value="DEHYDROGENASE/REDUCTASE SDR FAMILY MEMBER 7B"/>
    <property type="match status" value="1"/>
</dbReference>
<dbReference type="PRINTS" id="PR00081">
    <property type="entry name" value="GDHRDH"/>
</dbReference>
<dbReference type="GO" id="GO:0016491">
    <property type="term" value="F:oxidoreductase activity"/>
    <property type="evidence" value="ECO:0007669"/>
    <property type="project" value="UniProtKB-KW"/>
</dbReference>
<feature type="domain" description="Ketoreductase" evidence="4">
    <location>
        <begin position="7"/>
        <end position="187"/>
    </location>
</feature>
<sequence length="242" mass="25439">MNPLQDRTALVTGASSGVGRAIALALAAHGADLSLVGRRPGALEAVAQQARTSGGRARCYQADLASEQDLGSLLDTLRRDLPSLDILVHSAGVIRHGSFATASADQFDHHYRTNVRAPYALTQVLLPALLAARGQVVFVNSSAGLSAGANVGQYAATKHALRAMADSLRAEVNPGGVRVLSLYLGRTATAMQEELHGVEGKPYRPELLIQPADVAAAALHALQAPRNVEITEICMRPMVKQA</sequence>
<comment type="caution">
    <text evidence="5">The sequence shown here is derived from an EMBL/GenBank/DDBJ whole genome shotgun (WGS) entry which is preliminary data.</text>
</comment>
<accession>A0A6N8IXA3</accession>